<dbReference type="Proteomes" id="UP000027284">
    <property type="component" value="Unassembled WGS sequence"/>
</dbReference>
<organism evidence="2 3">
    <name type="scientific">Thermoanaerobaculum aquaticum</name>
    <dbReference type="NCBI Taxonomy" id="1312852"/>
    <lineage>
        <taxon>Bacteria</taxon>
        <taxon>Pseudomonadati</taxon>
        <taxon>Acidobacteriota</taxon>
        <taxon>Thermoanaerobaculia</taxon>
        <taxon>Thermoanaerobaculales</taxon>
        <taxon>Thermoanaerobaculaceae</taxon>
        <taxon>Thermoanaerobaculum</taxon>
    </lineage>
</organism>
<evidence type="ECO:0000256" key="1">
    <source>
        <dbReference type="SAM" id="Phobius"/>
    </source>
</evidence>
<dbReference type="RefSeq" id="WP_038046255.1">
    <property type="nucleotide sequence ID" value="NZ_JMFG01000002.1"/>
</dbReference>
<name>A0A062Y3E0_9BACT</name>
<keyword evidence="1" id="KW-1133">Transmembrane helix</keyword>
<dbReference type="EMBL" id="JMFG01000002">
    <property type="protein sequence ID" value="KDA54901.1"/>
    <property type="molecule type" value="Genomic_DNA"/>
</dbReference>
<keyword evidence="1" id="KW-0472">Membrane</keyword>
<sequence>MNGVRRSGLSLAELVAFWLAQLLVGVTGVALLVLRLSPPPEDAFAAVAPSFPFWQHAHVLAAPILVFFLGLLWARHASPFLRARRPRRLSGVALLLLALVMVASGYGLQVSVEEALRQSFRWLHTIAGLAWLATAGLHLLGRRATNGGQSANGQNGACPPAPKVPILPYRGRS</sequence>
<evidence type="ECO:0008006" key="4">
    <source>
        <dbReference type="Google" id="ProtNLM"/>
    </source>
</evidence>
<evidence type="ECO:0000313" key="2">
    <source>
        <dbReference type="EMBL" id="KDA54901.1"/>
    </source>
</evidence>
<proteinExistence type="predicted"/>
<dbReference type="AlphaFoldDB" id="A0A062Y3E0"/>
<keyword evidence="3" id="KW-1185">Reference proteome</keyword>
<feature type="transmembrane region" description="Helical" evidence="1">
    <location>
        <begin position="12"/>
        <end position="33"/>
    </location>
</feature>
<keyword evidence="1" id="KW-0812">Transmembrane</keyword>
<feature type="transmembrane region" description="Helical" evidence="1">
    <location>
        <begin position="53"/>
        <end position="74"/>
    </location>
</feature>
<dbReference type="STRING" id="1312852.EG19_03625"/>
<reference evidence="2 3" key="1">
    <citation type="submission" date="2014-04" db="EMBL/GenBank/DDBJ databases">
        <title>The Genome Sequence of Thermoanaerobaculum aquaticum MP-01, The First Cultivated Group 23 Acidobacterium.</title>
        <authorList>
            <person name="Stamps B.W."/>
            <person name="Losey N.A."/>
            <person name="Lawson P.A."/>
            <person name="Stevenson B.S."/>
        </authorList>
    </citation>
    <scope>NUCLEOTIDE SEQUENCE [LARGE SCALE GENOMIC DNA]</scope>
    <source>
        <strain evidence="2 3">MP-01</strain>
    </source>
</reference>
<feature type="transmembrane region" description="Helical" evidence="1">
    <location>
        <begin position="89"/>
        <end position="108"/>
    </location>
</feature>
<accession>A0A062Y3E0</accession>
<protein>
    <recommendedName>
        <fullName evidence="4">DUF4405 domain-containing protein</fullName>
    </recommendedName>
</protein>
<gene>
    <name evidence="2" type="ORF">EG19_03625</name>
</gene>
<evidence type="ECO:0000313" key="3">
    <source>
        <dbReference type="Proteomes" id="UP000027284"/>
    </source>
</evidence>
<feature type="transmembrane region" description="Helical" evidence="1">
    <location>
        <begin position="120"/>
        <end position="140"/>
    </location>
</feature>
<comment type="caution">
    <text evidence="2">The sequence shown here is derived from an EMBL/GenBank/DDBJ whole genome shotgun (WGS) entry which is preliminary data.</text>
</comment>
<dbReference type="OrthoDB" id="3078452at2"/>